<sequence length="215" mass="24846">MDGIHDMGGFHGFGRVDTTNETTFANDAQRRIFAINMLSVMQGVYNIDKTRYYMENVDPSDYLNTPYWERWLGMVERLYREAGITAESDQSEIPGARRIPGDKLWDGFRSLRIPEPPPLPAPIYSVGESVRMRRDSVPTHTRLPHFLRGRVGRIEDYKGIFRFADAYASDRPENQHVYSVRFTGDEIWGSGCEENTSVQIEIYEPYISERVAHEN</sequence>
<dbReference type="EC" id="4.2.1.84" evidence="3"/>
<dbReference type="GO" id="GO:0018822">
    <property type="term" value="F:nitrile hydratase activity"/>
    <property type="evidence" value="ECO:0007669"/>
    <property type="project" value="UniProtKB-EC"/>
</dbReference>
<dbReference type="Gene3D" id="2.30.30.50">
    <property type="match status" value="1"/>
</dbReference>
<dbReference type="Gene3D" id="1.10.472.20">
    <property type="entry name" value="Nitrile hydratase, beta subunit"/>
    <property type="match status" value="1"/>
</dbReference>
<dbReference type="Pfam" id="PF21006">
    <property type="entry name" value="NHase_beta_N"/>
    <property type="match status" value="1"/>
</dbReference>
<reference evidence="9" key="1">
    <citation type="journal article" date="2019" name="Int. J. Syst. Evol. Microbiol.">
        <title>The Global Catalogue of Microorganisms (GCM) 10K type strain sequencing project: providing services to taxonomists for standard genome sequencing and annotation.</title>
        <authorList>
            <consortium name="The Broad Institute Genomics Platform"/>
            <consortium name="The Broad Institute Genome Sequencing Center for Infectious Disease"/>
            <person name="Wu L."/>
            <person name="Ma J."/>
        </authorList>
    </citation>
    <scope>NUCLEOTIDE SEQUENCE [LARGE SCALE GENOMIC DNA]</scope>
    <source>
        <strain evidence="9">CCUG 66188</strain>
    </source>
</reference>
<dbReference type="Proteomes" id="UP001596353">
    <property type="component" value="Unassembled WGS sequence"/>
</dbReference>
<evidence type="ECO:0000256" key="3">
    <source>
        <dbReference type="ARBA" id="ARBA00013079"/>
    </source>
</evidence>
<evidence type="ECO:0000313" key="9">
    <source>
        <dbReference type="Proteomes" id="UP001596353"/>
    </source>
</evidence>
<dbReference type="InterPro" id="IPR049054">
    <property type="entry name" value="CN_hydtase_beta-like_N"/>
</dbReference>
<feature type="domain" description="Nitrile hydratase beta subunit" evidence="6">
    <location>
        <begin position="121"/>
        <end position="208"/>
    </location>
</feature>
<dbReference type="NCBIfam" id="TIGR03888">
    <property type="entry name" value="nitrile_beta"/>
    <property type="match status" value="1"/>
</dbReference>
<gene>
    <name evidence="8" type="primary">nthB</name>
    <name evidence="8" type="ORF">ACFQFQ_27500</name>
</gene>
<protein>
    <recommendedName>
        <fullName evidence="3">nitrile hydratase</fullName>
        <ecNumber evidence="3">4.2.1.84</ecNumber>
    </recommendedName>
</protein>
<evidence type="ECO:0000256" key="1">
    <source>
        <dbReference type="ARBA" id="ARBA00004042"/>
    </source>
</evidence>
<feature type="domain" description="Nitrile hydratase beta subunit-like N-terminal" evidence="7">
    <location>
        <begin position="1"/>
        <end position="89"/>
    </location>
</feature>
<dbReference type="InterPro" id="IPR008990">
    <property type="entry name" value="Elect_transpt_acc-like_dom_sf"/>
</dbReference>
<dbReference type="InterPro" id="IPR042262">
    <property type="entry name" value="CN_hydtase_beta_C"/>
</dbReference>
<accession>A0ABW2BBK1</accession>
<keyword evidence="9" id="KW-1185">Reference proteome</keyword>
<evidence type="ECO:0000256" key="4">
    <source>
        <dbReference type="ARBA" id="ARBA00023239"/>
    </source>
</evidence>
<dbReference type="InterPro" id="IPR024690">
    <property type="entry name" value="CN_hydtase_beta_dom_C"/>
</dbReference>
<dbReference type="InterPro" id="IPR003168">
    <property type="entry name" value="Nitrile_hydratase_bsu"/>
</dbReference>
<evidence type="ECO:0000256" key="2">
    <source>
        <dbReference type="ARBA" id="ARBA00009098"/>
    </source>
</evidence>
<evidence type="ECO:0000259" key="7">
    <source>
        <dbReference type="Pfam" id="PF21006"/>
    </source>
</evidence>
<dbReference type="SUPFAM" id="SSF50090">
    <property type="entry name" value="Electron transport accessory proteins"/>
    <property type="match status" value="1"/>
</dbReference>
<comment type="catalytic activity">
    <reaction evidence="5">
        <text>an aliphatic primary amide = an aliphatic nitrile + H2O</text>
        <dbReference type="Rhea" id="RHEA:12673"/>
        <dbReference type="ChEBI" id="CHEBI:15377"/>
        <dbReference type="ChEBI" id="CHEBI:65285"/>
        <dbReference type="ChEBI" id="CHEBI:80291"/>
        <dbReference type="EC" id="4.2.1.84"/>
    </reaction>
</comment>
<comment type="function">
    <text evidence="1">NHase catalyzes the hydration of various nitrile compounds to the corresponding amides.</text>
</comment>
<organism evidence="8 9">
    <name type="scientific">Sulfitobacter porphyrae</name>
    <dbReference type="NCBI Taxonomy" id="1246864"/>
    <lineage>
        <taxon>Bacteria</taxon>
        <taxon>Pseudomonadati</taxon>
        <taxon>Pseudomonadota</taxon>
        <taxon>Alphaproteobacteria</taxon>
        <taxon>Rhodobacterales</taxon>
        <taxon>Roseobacteraceae</taxon>
        <taxon>Sulfitobacter</taxon>
    </lineage>
</organism>
<evidence type="ECO:0000259" key="6">
    <source>
        <dbReference type="Pfam" id="PF02211"/>
    </source>
</evidence>
<dbReference type="EMBL" id="JBHSWG010000004">
    <property type="protein sequence ID" value="MFC6762434.1"/>
    <property type="molecule type" value="Genomic_DNA"/>
</dbReference>
<evidence type="ECO:0000256" key="5">
    <source>
        <dbReference type="ARBA" id="ARBA00044877"/>
    </source>
</evidence>
<proteinExistence type="inferred from homology"/>
<keyword evidence="4 8" id="KW-0456">Lyase</keyword>
<dbReference type="Pfam" id="PF02211">
    <property type="entry name" value="NHase_beta_C"/>
    <property type="match status" value="1"/>
</dbReference>
<evidence type="ECO:0000313" key="8">
    <source>
        <dbReference type="EMBL" id="MFC6762434.1"/>
    </source>
</evidence>
<comment type="similarity">
    <text evidence="2">Belongs to the nitrile hydratase subunit beta family.</text>
</comment>
<comment type="caution">
    <text evidence="8">The sequence shown here is derived from an EMBL/GenBank/DDBJ whole genome shotgun (WGS) entry which is preliminary data.</text>
</comment>
<name>A0ABW2BBK1_9RHOB</name>